<evidence type="ECO:0000259" key="15">
    <source>
        <dbReference type="PROSITE" id="PS01124"/>
    </source>
</evidence>
<dbReference type="EMBL" id="QJJX01000031">
    <property type="protein sequence ID" value="PXX20154.1"/>
    <property type="molecule type" value="Genomic_DNA"/>
</dbReference>
<dbReference type="GO" id="GO:0003700">
    <property type="term" value="F:DNA-binding transcription factor activity"/>
    <property type="evidence" value="ECO:0007669"/>
    <property type="project" value="InterPro"/>
</dbReference>
<dbReference type="PANTHER" id="PTHR43547">
    <property type="entry name" value="TWO-COMPONENT HISTIDINE KINASE"/>
    <property type="match status" value="1"/>
</dbReference>
<dbReference type="Gene3D" id="1.25.40.10">
    <property type="entry name" value="Tetratricopeptide repeat domain"/>
    <property type="match status" value="2"/>
</dbReference>
<dbReference type="PROSITE" id="PS50005">
    <property type="entry name" value="TPR"/>
    <property type="match status" value="1"/>
</dbReference>
<feature type="domain" description="Histidine kinase" evidence="16">
    <location>
        <begin position="453"/>
        <end position="665"/>
    </location>
</feature>
<dbReference type="Pfam" id="PF00512">
    <property type="entry name" value="HisKA"/>
    <property type="match status" value="1"/>
</dbReference>
<dbReference type="SMART" id="SM00387">
    <property type="entry name" value="HATPase_c"/>
    <property type="match status" value="1"/>
</dbReference>
<name>A0A318HRI3_9BACT</name>
<dbReference type="CDD" id="cd00082">
    <property type="entry name" value="HisKA"/>
    <property type="match status" value="1"/>
</dbReference>
<dbReference type="Proteomes" id="UP000248314">
    <property type="component" value="Unassembled WGS sequence"/>
</dbReference>
<dbReference type="GO" id="GO:0000155">
    <property type="term" value="F:phosphorelay sensor kinase activity"/>
    <property type="evidence" value="ECO:0007669"/>
    <property type="project" value="InterPro"/>
</dbReference>
<reference evidence="18 19" key="1">
    <citation type="submission" date="2018-05" db="EMBL/GenBank/DDBJ databases">
        <title>Genomic Encyclopedia of Type Strains, Phase I: the one thousand microbial genomes (KMG-I) project.</title>
        <authorList>
            <person name="Kyrpides N."/>
        </authorList>
    </citation>
    <scope>NUCLEOTIDE SEQUENCE [LARGE SCALE GENOMIC DNA]</scope>
    <source>
        <strain evidence="18 19">DSM 15611</strain>
    </source>
</reference>
<protein>
    <recommendedName>
        <fullName evidence="2">histidine kinase</fullName>
        <ecNumber evidence="2">2.7.13.3</ecNumber>
    </recommendedName>
</protein>
<evidence type="ECO:0000256" key="12">
    <source>
        <dbReference type="PROSITE-ProRule" id="PRU00169"/>
    </source>
</evidence>
<dbReference type="Pfam" id="PF13424">
    <property type="entry name" value="TPR_12"/>
    <property type="match status" value="1"/>
</dbReference>
<dbReference type="Pfam" id="PF02518">
    <property type="entry name" value="HATPase_c"/>
    <property type="match status" value="1"/>
</dbReference>
<evidence type="ECO:0000256" key="2">
    <source>
        <dbReference type="ARBA" id="ARBA00012438"/>
    </source>
</evidence>
<evidence type="ECO:0000256" key="5">
    <source>
        <dbReference type="ARBA" id="ARBA00022741"/>
    </source>
</evidence>
<dbReference type="SMART" id="SM00388">
    <property type="entry name" value="HisKA"/>
    <property type="match status" value="1"/>
</dbReference>
<dbReference type="SMART" id="SM00448">
    <property type="entry name" value="REC"/>
    <property type="match status" value="1"/>
</dbReference>
<dbReference type="OrthoDB" id="1116352at2"/>
<evidence type="ECO:0000256" key="14">
    <source>
        <dbReference type="SAM" id="Phobius"/>
    </source>
</evidence>
<feature type="domain" description="HTH araC/xylS-type" evidence="15">
    <location>
        <begin position="852"/>
        <end position="953"/>
    </location>
</feature>
<evidence type="ECO:0000256" key="3">
    <source>
        <dbReference type="ARBA" id="ARBA00022553"/>
    </source>
</evidence>
<keyword evidence="9" id="KW-0805">Transcription regulation</keyword>
<organism evidence="18 19">
    <name type="scientific">Hoylesella shahii DSM 15611 = JCM 12083</name>
    <dbReference type="NCBI Taxonomy" id="1122991"/>
    <lineage>
        <taxon>Bacteria</taxon>
        <taxon>Pseudomonadati</taxon>
        <taxon>Bacteroidota</taxon>
        <taxon>Bacteroidia</taxon>
        <taxon>Bacteroidales</taxon>
        <taxon>Prevotellaceae</taxon>
        <taxon>Hoylesella</taxon>
    </lineage>
</organism>
<evidence type="ECO:0000256" key="9">
    <source>
        <dbReference type="ARBA" id="ARBA00023015"/>
    </source>
</evidence>
<dbReference type="InterPro" id="IPR005467">
    <property type="entry name" value="His_kinase_dom"/>
</dbReference>
<evidence type="ECO:0000256" key="4">
    <source>
        <dbReference type="ARBA" id="ARBA00022679"/>
    </source>
</evidence>
<keyword evidence="6" id="KW-0418">Kinase</keyword>
<dbReference type="Pfam" id="PF13181">
    <property type="entry name" value="TPR_8"/>
    <property type="match status" value="1"/>
</dbReference>
<dbReference type="InterPro" id="IPR003594">
    <property type="entry name" value="HATPase_dom"/>
</dbReference>
<evidence type="ECO:0000256" key="10">
    <source>
        <dbReference type="ARBA" id="ARBA00023125"/>
    </source>
</evidence>
<dbReference type="InterPro" id="IPR003661">
    <property type="entry name" value="HisK_dim/P_dom"/>
</dbReference>
<evidence type="ECO:0000256" key="11">
    <source>
        <dbReference type="ARBA" id="ARBA00023163"/>
    </source>
</evidence>
<dbReference type="InterPro" id="IPR036890">
    <property type="entry name" value="HATPase_C_sf"/>
</dbReference>
<feature type="domain" description="Response regulatory" evidence="17">
    <location>
        <begin position="700"/>
        <end position="815"/>
    </location>
</feature>
<keyword evidence="11" id="KW-0804">Transcription</keyword>
<feature type="modified residue" description="4-aspartylphosphate" evidence="12">
    <location>
        <position position="748"/>
    </location>
</feature>
<dbReference type="EC" id="2.7.13.3" evidence="2"/>
<dbReference type="GO" id="GO:0005524">
    <property type="term" value="F:ATP binding"/>
    <property type="evidence" value="ECO:0007669"/>
    <property type="project" value="UniProtKB-KW"/>
</dbReference>
<evidence type="ECO:0000259" key="16">
    <source>
        <dbReference type="PROSITE" id="PS50109"/>
    </source>
</evidence>
<dbReference type="AlphaFoldDB" id="A0A318HRI3"/>
<dbReference type="SUPFAM" id="SSF48452">
    <property type="entry name" value="TPR-like"/>
    <property type="match status" value="2"/>
</dbReference>
<keyword evidence="7" id="KW-0067">ATP-binding</keyword>
<evidence type="ECO:0000313" key="19">
    <source>
        <dbReference type="Proteomes" id="UP000248314"/>
    </source>
</evidence>
<evidence type="ECO:0000256" key="7">
    <source>
        <dbReference type="ARBA" id="ARBA00022840"/>
    </source>
</evidence>
<dbReference type="FunFam" id="3.30.565.10:FF:000037">
    <property type="entry name" value="Hybrid sensor histidine kinase/response regulator"/>
    <property type="match status" value="1"/>
</dbReference>
<dbReference type="InterPro" id="IPR001789">
    <property type="entry name" value="Sig_transdc_resp-reg_receiver"/>
</dbReference>
<evidence type="ECO:0000256" key="8">
    <source>
        <dbReference type="ARBA" id="ARBA00023012"/>
    </source>
</evidence>
<feature type="transmembrane region" description="Helical" evidence="14">
    <location>
        <begin position="407"/>
        <end position="429"/>
    </location>
</feature>
<dbReference type="PROSITE" id="PS50110">
    <property type="entry name" value="RESPONSE_REGULATORY"/>
    <property type="match status" value="1"/>
</dbReference>
<dbReference type="SMART" id="SM00028">
    <property type="entry name" value="TPR"/>
    <property type="match status" value="4"/>
</dbReference>
<evidence type="ECO:0000256" key="1">
    <source>
        <dbReference type="ARBA" id="ARBA00000085"/>
    </source>
</evidence>
<dbReference type="SUPFAM" id="SSF47384">
    <property type="entry name" value="Homodimeric domain of signal transducing histidine kinase"/>
    <property type="match status" value="1"/>
</dbReference>
<comment type="caution">
    <text evidence="18">The sequence shown here is derived from an EMBL/GenBank/DDBJ whole genome shotgun (WGS) entry which is preliminary data.</text>
</comment>
<dbReference type="InterPro" id="IPR019734">
    <property type="entry name" value="TPR_rpt"/>
</dbReference>
<keyword evidence="14" id="KW-1133">Transmembrane helix</keyword>
<keyword evidence="10" id="KW-0238">DNA-binding</keyword>
<dbReference type="Gene3D" id="1.10.10.60">
    <property type="entry name" value="Homeodomain-like"/>
    <property type="match status" value="2"/>
</dbReference>
<keyword evidence="3 12" id="KW-0597">Phosphoprotein</keyword>
<dbReference type="SUPFAM" id="SSF55874">
    <property type="entry name" value="ATPase domain of HSP90 chaperone/DNA topoisomerase II/histidine kinase"/>
    <property type="match status" value="1"/>
</dbReference>
<dbReference type="PRINTS" id="PR00344">
    <property type="entry name" value="BCTRLSENSOR"/>
</dbReference>
<evidence type="ECO:0000256" key="13">
    <source>
        <dbReference type="PROSITE-ProRule" id="PRU00339"/>
    </source>
</evidence>
<dbReference type="CDD" id="cd17574">
    <property type="entry name" value="REC_OmpR"/>
    <property type="match status" value="1"/>
</dbReference>
<dbReference type="Pfam" id="PF12833">
    <property type="entry name" value="HTH_18"/>
    <property type="match status" value="1"/>
</dbReference>
<dbReference type="SUPFAM" id="SSF46689">
    <property type="entry name" value="Homeodomain-like"/>
    <property type="match status" value="1"/>
</dbReference>
<dbReference type="PANTHER" id="PTHR43547:SF2">
    <property type="entry name" value="HYBRID SIGNAL TRANSDUCTION HISTIDINE KINASE C"/>
    <property type="match status" value="1"/>
</dbReference>
<keyword evidence="14" id="KW-0472">Membrane</keyword>
<dbReference type="Pfam" id="PF00072">
    <property type="entry name" value="Response_reg"/>
    <property type="match status" value="1"/>
</dbReference>
<dbReference type="SMART" id="SM00342">
    <property type="entry name" value="HTH_ARAC"/>
    <property type="match status" value="1"/>
</dbReference>
<accession>A0A318HRI3</accession>
<keyword evidence="19" id="KW-1185">Reference proteome</keyword>
<keyword evidence="4" id="KW-0808">Transferase</keyword>
<keyword evidence="14" id="KW-0812">Transmembrane</keyword>
<dbReference type="InterPro" id="IPR036097">
    <property type="entry name" value="HisK_dim/P_sf"/>
</dbReference>
<dbReference type="InterPro" id="IPR009057">
    <property type="entry name" value="Homeodomain-like_sf"/>
</dbReference>
<dbReference type="InterPro" id="IPR018062">
    <property type="entry name" value="HTH_AraC-typ_CS"/>
</dbReference>
<evidence type="ECO:0000256" key="6">
    <source>
        <dbReference type="ARBA" id="ARBA00022777"/>
    </source>
</evidence>
<dbReference type="Gene3D" id="3.40.50.2300">
    <property type="match status" value="1"/>
</dbReference>
<dbReference type="InterPro" id="IPR011990">
    <property type="entry name" value="TPR-like_helical_dom_sf"/>
</dbReference>
<dbReference type="PROSITE" id="PS01124">
    <property type="entry name" value="HTH_ARAC_FAMILY_2"/>
    <property type="match status" value="1"/>
</dbReference>
<keyword evidence="5" id="KW-0547">Nucleotide-binding</keyword>
<feature type="repeat" description="TPR" evidence="13">
    <location>
        <begin position="213"/>
        <end position="246"/>
    </location>
</feature>
<evidence type="ECO:0000259" key="17">
    <source>
        <dbReference type="PROSITE" id="PS50110"/>
    </source>
</evidence>
<keyword evidence="13" id="KW-0802">TPR repeat</keyword>
<dbReference type="Gene3D" id="1.10.287.130">
    <property type="match status" value="1"/>
</dbReference>
<dbReference type="GO" id="GO:0043565">
    <property type="term" value="F:sequence-specific DNA binding"/>
    <property type="evidence" value="ECO:0007669"/>
    <property type="project" value="InterPro"/>
</dbReference>
<evidence type="ECO:0000313" key="18">
    <source>
        <dbReference type="EMBL" id="PXX20154.1"/>
    </source>
</evidence>
<dbReference type="PROSITE" id="PS50109">
    <property type="entry name" value="HIS_KIN"/>
    <property type="match status" value="1"/>
</dbReference>
<keyword evidence="8" id="KW-0902">Two-component regulatory system</keyword>
<comment type="catalytic activity">
    <reaction evidence="1">
        <text>ATP + protein L-histidine = ADP + protein N-phospho-L-histidine.</text>
        <dbReference type="EC" id="2.7.13.3"/>
    </reaction>
</comment>
<dbReference type="InterPro" id="IPR004358">
    <property type="entry name" value="Sig_transdc_His_kin-like_C"/>
</dbReference>
<sequence>MQHLYKDKQLASNLCANPHAKAQCLWRSLPLALVACLVFLASCNKRVATYNENERKAIDSLVMPVKNIDSLTLLQRQFETSGNKLGSIVALRECGKLLRNESRFEEALNMHSLGQQQAEAIGDTLEWVQALNNVGTDYRRIGVLDVAQDYHYRAWLLSNEHSDTTIAAKKNRVMSLNGLGNIYMTLGNFERADSALRLALMGEKQLNSFVGQAINYANLGSIFEQKGNLDSALVYYHKSMEMNTLGHSDLGIALCHMFYGSIHEKRKQYDKAHQEYDEAYQIMKASKDEWHTLDILIALARINHIMHNDTQEMEFLAKAKEIAERIKSTEHLADIHSLYYTHAKETGNYQLALASHELATALQDSVINMEKVNRIQNISLNIERNRQMREIDKARHTLEEERSTRNVGFTLLGLALIMLLGALTAFLYIQRIQRRNHLALKKMAALRETFFTNITHEFRTPLTVILGLSRDMQKDTATNCKDTAKVIERQGEGLLTLINQLLDISKIKSAVGNPDWRNGNIVAFMAMIVESYHDYAQSHKIDLQMFAKDEIVMDFVPGYVVKAINNLLSNAFKFTPAYGKISVLVRSENQQLVVTVADTGKGISKKALERVFEPFYQDNTEMKQVGTGVGLALVKQIMDASKGTITVESEEGKGTTFIIKVPIHNHCTKPLTPNTENCKPLLPHESDNPTDRIGENNECCVLVIEDNKDVASYIGGQFDSRYAVVYAENGQVGLEKALELVPDLIVTDLMMPGLDGLEVCRQVRNSEIISHVPIIIITAKITEEARIKGIEAGADAYLAKPFNDNELRTRADKLLQGRKLLQKKFATMSAEFKKDDDAKAPAAKDVDLRFLAKVSSAVYMQISGGKDVDVAIVASLMCMSPRQFYRKINALTGYTPSAYILRLKIKKAKNLLVNNPQMSLGEVADKCGFNDYSNFVRAFKTVAGVTPTNYRRENCP</sequence>
<dbReference type="SUPFAM" id="SSF52172">
    <property type="entry name" value="CheY-like"/>
    <property type="match status" value="1"/>
</dbReference>
<dbReference type="PROSITE" id="PS00041">
    <property type="entry name" value="HTH_ARAC_FAMILY_1"/>
    <property type="match status" value="1"/>
</dbReference>
<proteinExistence type="predicted"/>
<dbReference type="Gene3D" id="3.30.565.10">
    <property type="entry name" value="Histidine kinase-like ATPase, C-terminal domain"/>
    <property type="match status" value="1"/>
</dbReference>
<gene>
    <name evidence="18" type="ORF">EJ73_02220</name>
</gene>
<dbReference type="STRING" id="1122991.GCA_000613445_01038"/>
<dbReference type="InterPro" id="IPR011006">
    <property type="entry name" value="CheY-like_superfamily"/>
</dbReference>
<dbReference type="InterPro" id="IPR018060">
    <property type="entry name" value="HTH_AraC"/>
</dbReference>